<feature type="non-terminal residue" evidence="1">
    <location>
        <position position="80"/>
    </location>
</feature>
<comment type="caution">
    <text evidence="1">The sequence shown here is derived from an EMBL/GenBank/DDBJ whole genome shotgun (WGS) entry which is preliminary data.</text>
</comment>
<protein>
    <submittedName>
        <fullName evidence="1">Uncharacterized protein</fullName>
    </submittedName>
</protein>
<gene>
    <name evidence="1" type="ORF">Golob_024981</name>
</gene>
<evidence type="ECO:0000313" key="1">
    <source>
        <dbReference type="EMBL" id="MBA0576581.1"/>
    </source>
</evidence>
<evidence type="ECO:0000313" key="2">
    <source>
        <dbReference type="Proteomes" id="UP000593572"/>
    </source>
</evidence>
<proteinExistence type="predicted"/>
<organism evidence="1 2">
    <name type="scientific">Gossypium lobatum</name>
    <dbReference type="NCBI Taxonomy" id="34289"/>
    <lineage>
        <taxon>Eukaryota</taxon>
        <taxon>Viridiplantae</taxon>
        <taxon>Streptophyta</taxon>
        <taxon>Embryophyta</taxon>
        <taxon>Tracheophyta</taxon>
        <taxon>Spermatophyta</taxon>
        <taxon>Magnoliopsida</taxon>
        <taxon>eudicotyledons</taxon>
        <taxon>Gunneridae</taxon>
        <taxon>Pentapetalae</taxon>
        <taxon>rosids</taxon>
        <taxon>malvids</taxon>
        <taxon>Malvales</taxon>
        <taxon>Malvaceae</taxon>
        <taxon>Malvoideae</taxon>
        <taxon>Gossypium</taxon>
    </lineage>
</organism>
<name>A0A7J8NHX7_9ROSI</name>
<sequence>HPSIKTVAKRISNPNQPLNETTHAPIEAYCKLVMDLFEILEKQVDSYLTVSLNKIMSGFIKRLVWVPKSFSDTFNRRMMK</sequence>
<dbReference type="EMBL" id="JABEZX010350292">
    <property type="protein sequence ID" value="MBA0576581.1"/>
    <property type="molecule type" value="Genomic_DNA"/>
</dbReference>
<accession>A0A7J8NHX7</accession>
<dbReference type="AlphaFoldDB" id="A0A7J8NHX7"/>
<reference evidence="1 2" key="1">
    <citation type="journal article" date="2019" name="Genome Biol. Evol.">
        <title>Insights into the evolution of the New World diploid cottons (Gossypium, subgenus Houzingenia) based on genome sequencing.</title>
        <authorList>
            <person name="Grover C.E."/>
            <person name="Arick M.A. 2nd"/>
            <person name="Thrash A."/>
            <person name="Conover J.L."/>
            <person name="Sanders W.S."/>
            <person name="Peterson D.G."/>
            <person name="Frelichowski J.E."/>
            <person name="Scheffler J.A."/>
            <person name="Scheffler B.E."/>
            <person name="Wendel J.F."/>
        </authorList>
    </citation>
    <scope>NUCLEOTIDE SEQUENCE [LARGE SCALE GENOMIC DNA]</scope>
    <source>
        <strain evidence="1">157</strain>
        <tissue evidence="1">Leaf</tissue>
    </source>
</reference>
<keyword evidence="2" id="KW-1185">Reference proteome</keyword>
<dbReference type="Proteomes" id="UP000593572">
    <property type="component" value="Unassembled WGS sequence"/>
</dbReference>